<comment type="caution">
    <text evidence="1">The sequence shown here is derived from an EMBL/GenBank/DDBJ whole genome shotgun (WGS) entry which is preliminary data.</text>
</comment>
<sequence length="88" mass="10149">MIDKFSKISKSLVGKHVLIKHNRYPEIVSTRCYKDNDYLGKLVIRKVFKIPNTNTKQICFSSNHQPILIRKGDKFTIEIISGISTNNI</sequence>
<protein>
    <submittedName>
        <fullName evidence="1">Uncharacterized protein</fullName>
    </submittedName>
</protein>
<reference evidence="1" key="1">
    <citation type="journal article" date="2014" name="Front. Microbiol.">
        <title>High frequency of phylogenetically diverse reductive dehalogenase-homologous genes in deep subseafloor sedimentary metagenomes.</title>
        <authorList>
            <person name="Kawai M."/>
            <person name="Futagami T."/>
            <person name="Toyoda A."/>
            <person name="Takaki Y."/>
            <person name="Nishi S."/>
            <person name="Hori S."/>
            <person name="Arai W."/>
            <person name="Tsubouchi T."/>
            <person name="Morono Y."/>
            <person name="Uchiyama I."/>
            <person name="Ito T."/>
            <person name="Fujiyama A."/>
            <person name="Inagaki F."/>
            <person name="Takami H."/>
        </authorList>
    </citation>
    <scope>NUCLEOTIDE SEQUENCE</scope>
    <source>
        <strain evidence="1">Expedition CK06-06</strain>
    </source>
</reference>
<dbReference type="AlphaFoldDB" id="X0V3Y2"/>
<organism evidence="1">
    <name type="scientific">marine sediment metagenome</name>
    <dbReference type="NCBI Taxonomy" id="412755"/>
    <lineage>
        <taxon>unclassified sequences</taxon>
        <taxon>metagenomes</taxon>
        <taxon>ecological metagenomes</taxon>
    </lineage>
</organism>
<name>X0V3Y2_9ZZZZ</name>
<dbReference type="EMBL" id="BARS01023583">
    <property type="protein sequence ID" value="GAG12815.1"/>
    <property type="molecule type" value="Genomic_DNA"/>
</dbReference>
<proteinExistence type="predicted"/>
<accession>X0V3Y2</accession>
<gene>
    <name evidence="1" type="ORF">S01H1_37531</name>
</gene>
<evidence type="ECO:0000313" key="1">
    <source>
        <dbReference type="EMBL" id="GAG12815.1"/>
    </source>
</evidence>